<reference evidence="3" key="1">
    <citation type="submission" date="2022-11" db="UniProtKB">
        <authorList>
            <consortium name="WormBaseParasite"/>
        </authorList>
    </citation>
    <scope>IDENTIFICATION</scope>
</reference>
<dbReference type="WBParaSite" id="nRc.2.0.1.t41214-RA">
    <property type="protein sequence ID" value="nRc.2.0.1.t41214-RA"/>
    <property type="gene ID" value="nRc.2.0.1.g41214"/>
</dbReference>
<dbReference type="Proteomes" id="UP000887565">
    <property type="component" value="Unplaced"/>
</dbReference>
<name>A0A915KRV2_ROMCU</name>
<proteinExistence type="predicted"/>
<dbReference type="AlphaFoldDB" id="A0A915KRV2"/>
<accession>A0A915KRV2</accession>
<feature type="region of interest" description="Disordered" evidence="1">
    <location>
        <begin position="1"/>
        <end position="20"/>
    </location>
</feature>
<evidence type="ECO:0000313" key="3">
    <source>
        <dbReference type="WBParaSite" id="nRc.2.0.1.t41214-RA"/>
    </source>
</evidence>
<evidence type="ECO:0000256" key="1">
    <source>
        <dbReference type="SAM" id="MobiDB-lite"/>
    </source>
</evidence>
<keyword evidence="2" id="KW-1185">Reference proteome</keyword>
<evidence type="ECO:0000313" key="2">
    <source>
        <dbReference type="Proteomes" id="UP000887565"/>
    </source>
</evidence>
<sequence length="65" mass="7306">MIDVDEVDATKIDGKGGDSTKIVGEEGLDMPWLFHEQVPRFYNTFTCCKTELSGYDPEGKGQYEN</sequence>
<feature type="compositionally biased region" description="Basic and acidic residues" evidence="1">
    <location>
        <begin position="8"/>
        <end position="18"/>
    </location>
</feature>
<organism evidence="2 3">
    <name type="scientific">Romanomermis culicivorax</name>
    <name type="common">Nematode worm</name>
    <dbReference type="NCBI Taxonomy" id="13658"/>
    <lineage>
        <taxon>Eukaryota</taxon>
        <taxon>Metazoa</taxon>
        <taxon>Ecdysozoa</taxon>
        <taxon>Nematoda</taxon>
        <taxon>Enoplea</taxon>
        <taxon>Dorylaimia</taxon>
        <taxon>Mermithida</taxon>
        <taxon>Mermithoidea</taxon>
        <taxon>Mermithidae</taxon>
        <taxon>Romanomermis</taxon>
    </lineage>
</organism>
<protein>
    <submittedName>
        <fullName evidence="3">Uncharacterized protein</fullName>
    </submittedName>
</protein>